<comment type="subcellular location">
    <subcellularLocation>
        <location evidence="1">Membrane</location>
        <topology evidence="1">Multi-pass membrane protein</topology>
    </subcellularLocation>
</comment>
<evidence type="ECO:0000256" key="6">
    <source>
        <dbReference type="SAM" id="Phobius"/>
    </source>
</evidence>
<accession>A0AAD7I2W1</accession>
<comment type="caution">
    <text evidence="7">The sequence shown here is derived from an EMBL/GenBank/DDBJ whole genome shotgun (WGS) entry which is preliminary data.</text>
</comment>
<organism evidence="7 8">
    <name type="scientific">Mycena maculata</name>
    <dbReference type="NCBI Taxonomy" id="230809"/>
    <lineage>
        <taxon>Eukaryota</taxon>
        <taxon>Fungi</taxon>
        <taxon>Dikarya</taxon>
        <taxon>Basidiomycota</taxon>
        <taxon>Agaricomycotina</taxon>
        <taxon>Agaricomycetes</taxon>
        <taxon>Agaricomycetidae</taxon>
        <taxon>Agaricales</taxon>
        <taxon>Marasmiineae</taxon>
        <taxon>Mycenaceae</taxon>
        <taxon>Mycena</taxon>
    </lineage>
</organism>
<dbReference type="PANTHER" id="PTHR23507:SF1">
    <property type="entry name" value="FI18259P1-RELATED"/>
    <property type="match status" value="1"/>
</dbReference>
<gene>
    <name evidence="7" type="ORF">DFH07DRAFT_135894</name>
</gene>
<name>A0AAD7I2W1_9AGAR</name>
<feature type="transmembrane region" description="Helical" evidence="6">
    <location>
        <begin position="514"/>
        <end position="535"/>
    </location>
</feature>
<feature type="compositionally biased region" description="Acidic residues" evidence="5">
    <location>
        <begin position="16"/>
        <end position="25"/>
    </location>
</feature>
<evidence type="ECO:0000313" key="7">
    <source>
        <dbReference type="EMBL" id="KAJ7733206.1"/>
    </source>
</evidence>
<feature type="transmembrane region" description="Helical" evidence="6">
    <location>
        <begin position="131"/>
        <end position="150"/>
    </location>
</feature>
<dbReference type="PANTHER" id="PTHR23507">
    <property type="entry name" value="ZGC:174356"/>
    <property type="match status" value="1"/>
</dbReference>
<feature type="transmembrane region" description="Helical" evidence="6">
    <location>
        <begin position="474"/>
        <end position="494"/>
    </location>
</feature>
<evidence type="ECO:0000256" key="5">
    <source>
        <dbReference type="SAM" id="MobiDB-lite"/>
    </source>
</evidence>
<feature type="transmembrane region" description="Helical" evidence="6">
    <location>
        <begin position="547"/>
        <end position="567"/>
    </location>
</feature>
<dbReference type="InterPro" id="IPR036259">
    <property type="entry name" value="MFS_trans_sf"/>
</dbReference>
<keyword evidence="8" id="KW-1185">Reference proteome</keyword>
<evidence type="ECO:0000256" key="1">
    <source>
        <dbReference type="ARBA" id="ARBA00004141"/>
    </source>
</evidence>
<feature type="transmembrane region" description="Helical" evidence="6">
    <location>
        <begin position="261"/>
        <end position="281"/>
    </location>
</feature>
<keyword evidence="2 6" id="KW-0812">Transmembrane</keyword>
<feature type="transmembrane region" description="Helical" evidence="6">
    <location>
        <begin position="380"/>
        <end position="403"/>
    </location>
</feature>
<keyword evidence="4 6" id="KW-0472">Membrane</keyword>
<feature type="transmembrane region" description="Helical" evidence="6">
    <location>
        <begin position="191"/>
        <end position="217"/>
    </location>
</feature>
<dbReference type="GO" id="GO:0016020">
    <property type="term" value="C:membrane"/>
    <property type="evidence" value="ECO:0007669"/>
    <property type="project" value="UniProtKB-SubCell"/>
</dbReference>
<evidence type="ECO:0000313" key="8">
    <source>
        <dbReference type="Proteomes" id="UP001215280"/>
    </source>
</evidence>
<keyword evidence="3 6" id="KW-1133">Transmembrane helix</keyword>
<evidence type="ECO:0000256" key="4">
    <source>
        <dbReference type="ARBA" id="ARBA00023136"/>
    </source>
</evidence>
<reference evidence="7" key="1">
    <citation type="submission" date="2023-03" db="EMBL/GenBank/DDBJ databases">
        <title>Massive genome expansion in bonnet fungi (Mycena s.s.) driven by repeated elements and novel gene families across ecological guilds.</title>
        <authorList>
            <consortium name="Lawrence Berkeley National Laboratory"/>
            <person name="Harder C.B."/>
            <person name="Miyauchi S."/>
            <person name="Viragh M."/>
            <person name="Kuo A."/>
            <person name="Thoen E."/>
            <person name="Andreopoulos B."/>
            <person name="Lu D."/>
            <person name="Skrede I."/>
            <person name="Drula E."/>
            <person name="Henrissat B."/>
            <person name="Morin E."/>
            <person name="Kohler A."/>
            <person name="Barry K."/>
            <person name="LaButti K."/>
            <person name="Morin E."/>
            <person name="Salamov A."/>
            <person name="Lipzen A."/>
            <person name="Mereny Z."/>
            <person name="Hegedus B."/>
            <person name="Baldrian P."/>
            <person name="Stursova M."/>
            <person name="Weitz H."/>
            <person name="Taylor A."/>
            <person name="Grigoriev I.V."/>
            <person name="Nagy L.G."/>
            <person name="Martin F."/>
            <person name="Kauserud H."/>
        </authorList>
    </citation>
    <scope>NUCLEOTIDE SEQUENCE</scope>
    <source>
        <strain evidence="7">CBHHK188m</strain>
    </source>
</reference>
<feature type="region of interest" description="Disordered" evidence="5">
    <location>
        <begin position="1"/>
        <end position="26"/>
    </location>
</feature>
<sequence length="588" mass="66055">MPADSSTIEGSVEFSGDSDENDIEQEAPRHWWKRPAPWWLLVLTFISTVIQSATGMPRFELYRELVCQVHQTEETFASLYLPSDYLLYSPLGPHWFNVITNDARENTEKAHFKASAFGCDSGRQFVEAATLAAVLETTVVVLSFMTVGWWGSFSDRYGRTRVIAIASIGQLLAAVNIIFVAKYVQRIPGGYWFLVIDSVISGALGGTSSELVAVMAYMADVSTPEKRSLLFSFLFGIRLASIGVGPILGRGIINITHNLLWVFYLAAVSRIFQACFVLFVLPESLRPAQMDRASRRRQEERWLTDRPTPWWYRHLFFLLHPFSVLWPHKISDENRANGTKRDWTIFILVMAYGLMLMATSSERVYLFYIWFTLRWDLQDLLYYTSSIAPIRAAYLILVFPLVIKFFAVRQNRQNDAPSTSPSEAEPLLSGSSRPSVSDAKTHNLSKNLTLMRFSMLVNIAAFAILPFAPTGLVFILFAMLGSFGAGLAPAVHSVALELYTLRIGTNAPLETGKLLGALSAVWSIFPYFLGPLLYWHIYAATFGTFPGAFLFVALGNGILAFALLTFVRFRTENTSNEDVRDLVNPRTP</sequence>
<feature type="transmembrane region" description="Helical" evidence="6">
    <location>
        <begin position="36"/>
        <end position="54"/>
    </location>
</feature>
<dbReference type="GO" id="GO:0022857">
    <property type="term" value="F:transmembrane transporter activity"/>
    <property type="evidence" value="ECO:0007669"/>
    <property type="project" value="InterPro"/>
</dbReference>
<proteinExistence type="predicted"/>
<dbReference type="SUPFAM" id="SSF103473">
    <property type="entry name" value="MFS general substrate transporter"/>
    <property type="match status" value="1"/>
</dbReference>
<evidence type="ECO:0000256" key="2">
    <source>
        <dbReference type="ARBA" id="ARBA00022692"/>
    </source>
</evidence>
<feature type="transmembrane region" description="Helical" evidence="6">
    <location>
        <begin position="450"/>
        <end position="468"/>
    </location>
</feature>
<dbReference type="Gene3D" id="1.20.1250.20">
    <property type="entry name" value="MFS general substrate transporter like domains"/>
    <property type="match status" value="1"/>
</dbReference>
<dbReference type="InterPro" id="IPR011701">
    <property type="entry name" value="MFS"/>
</dbReference>
<dbReference type="Pfam" id="PF07690">
    <property type="entry name" value="MFS_1"/>
    <property type="match status" value="1"/>
</dbReference>
<evidence type="ECO:0000256" key="3">
    <source>
        <dbReference type="ARBA" id="ARBA00022989"/>
    </source>
</evidence>
<feature type="transmembrane region" description="Helical" evidence="6">
    <location>
        <begin position="229"/>
        <end position="249"/>
    </location>
</feature>
<dbReference type="Proteomes" id="UP001215280">
    <property type="component" value="Unassembled WGS sequence"/>
</dbReference>
<dbReference type="AlphaFoldDB" id="A0AAD7I2W1"/>
<dbReference type="EMBL" id="JARJLG010000169">
    <property type="protein sequence ID" value="KAJ7733206.1"/>
    <property type="molecule type" value="Genomic_DNA"/>
</dbReference>
<feature type="transmembrane region" description="Helical" evidence="6">
    <location>
        <begin position="343"/>
        <end position="360"/>
    </location>
</feature>
<protein>
    <submittedName>
        <fullName evidence="7">Major facilitator superfamily domain-containing protein</fullName>
    </submittedName>
</protein>
<feature type="transmembrane region" description="Helical" evidence="6">
    <location>
        <begin position="162"/>
        <end position="184"/>
    </location>
</feature>
<feature type="region of interest" description="Disordered" evidence="5">
    <location>
        <begin position="414"/>
        <end position="439"/>
    </location>
</feature>